<feature type="transmembrane region" description="Helical" evidence="6">
    <location>
        <begin position="225"/>
        <end position="243"/>
    </location>
</feature>
<dbReference type="EMBL" id="JBBAXC010000010">
    <property type="protein sequence ID" value="MEI5907993.1"/>
    <property type="molecule type" value="Genomic_DNA"/>
</dbReference>
<feature type="transmembrane region" description="Helical" evidence="6">
    <location>
        <begin position="64"/>
        <end position="84"/>
    </location>
</feature>
<protein>
    <submittedName>
        <fullName evidence="7">Cytochrome c oxidase assembly protein</fullName>
    </submittedName>
</protein>
<feature type="transmembrane region" description="Helical" evidence="6">
    <location>
        <begin position="140"/>
        <end position="156"/>
    </location>
</feature>
<feature type="transmembrane region" description="Helical" evidence="6">
    <location>
        <begin position="105"/>
        <end position="128"/>
    </location>
</feature>
<feature type="transmembrane region" description="Helical" evidence="6">
    <location>
        <begin position="6"/>
        <end position="27"/>
    </location>
</feature>
<proteinExistence type="predicted"/>
<evidence type="ECO:0000313" key="7">
    <source>
        <dbReference type="EMBL" id="MEI5907993.1"/>
    </source>
</evidence>
<dbReference type="Pfam" id="PF09678">
    <property type="entry name" value="Caa3_CtaG"/>
    <property type="match status" value="1"/>
</dbReference>
<sequence>MQPPEWNIPLFFGFLIISLLYLLLVRLWLKEKPLLIQTLLFYSGLWIIYFLTGSPLAHVSHVSFTFHMIDMSLLFFIVPPMLLLGLPSSMMRGQNSLFNRRIRRIWSPVISLILFACLFFLYHLPFIFDVYSQYPSIHDGYVFIMFLLSIHAWSPLTNSTQSFQRRSYAFLSGMILMPACLLFIVNGLLGETTISFLVNVTKHQMASHSSYLVLPSWYTSQVDQIVAGIIMIAIHKLAMVMTYKMAMRMN</sequence>
<keyword evidence="4 6" id="KW-1133">Transmembrane helix</keyword>
<accession>A0ABU8HFQ9</accession>
<evidence type="ECO:0000256" key="3">
    <source>
        <dbReference type="ARBA" id="ARBA00022692"/>
    </source>
</evidence>
<evidence type="ECO:0000256" key="1">
    <source>
        <dbReference type="ARBA" id="ARBA00004651"/>
    </source>
</evidence>
<evidence type="ECO:0000256" key="5">
    <source>
        <dbReference type="ARBA" id="ARBA00023136"/>
    </source>
</evidence>
<dbReference type="RefSeq" id="WP_336587435.1">
    <property type="nucleotide sequence ID" value="NZ_JBBAXC010000010.1"/>
</dbReference>
<keyword evidence="5 6" id="KW-0472">Membrane</keyword>
<evidence type="ECO:0000313" key="8">
    <source>
        <dbReference type="Proteomes" id="UP001312865"/>
    </source>
</evidence>
<name>A0ABU8HFQ9_9BACI</name>
<evidence type="ECO:0000256" key="4">
    <source>
        <dbReference type="ARBA" id="ARBA00022989"/>
    </source>
</evidence>
<dbReference type="InterPro" id="IPR019108">
    <property type="entry name" value="Caa3_assmbl_CtaG-rel"/>
</dbReference>
<comment type="caution">
    <text evidence="7">The sequence shown here is derived from an EMBL/GenBank/DDBJ whole genome shotgun (WGS) entry which is preliminary data.</text>
</comment>
<gene>
    <name evidence="7" type="ORF">WAK64_13100</name>
</gene>
<evidence type="ECO:0000256" key="6">
    <source>
        <dbReference type="SAM" id="Phobius"/>
    </source>
</evidence>
<comment type="subcellular location">
    <subcellularLocation>
        <location evidence="1">Cell membrane</location>
        <topology evidence="1">Multi-pass membrane protein</topology>
    </subcellularLocation>
</comment>
<feature type="transmembrane region" description="Helical" evidence="6">
    <location>
        <begin position="34"/>
        <end position="52"/>
    </location>
</feature>
<keyword evidence="2" id="KW-1003">Cell membrane</keyword>
<dbReference type="Proteomes" id="UP001312865">
    <property type="component" value="Unassembled WGS sequence"/>
</dbReference>
<evidence type="ECO:0000256" key="2">
    <source>
        <dbReference type="ARBA" id="ARBA00022475"/>
    </source>
</evidence>
<feature type="transmembrane region" description="Helical" evidence="6">
    <location>
        <begin position="168"/>
        <end position="189"/>
    </location>
</feature>
<keyword evidence="8" id="KW-1185">Reference proteome</keyword>
<reference evidence="7 8" key="1">
    <citation type="journal article" date="2018" name="J. Microbiol.">
        <title>Bacillus spongiae sp. nov., isolated from sponge of Jeju Island.</title>
        <authorList>
            <person name="Lee G.E."/>
            <person name="Im W.T."/>
            <person name="Park J.S."/>
        </authorList>
    </citation>
    <scope>NUCLEOTIDE SEQUENCE [LARGE SCALE GENOMIC DNA]</scope>
    <source>
        <strain evidence="7 8">135PIL107-10</strain>
    </source>
</reference>
<keyword evidence="3 6" id="KW-0812">Transmembrane</keyword>
<organism evidence="7 8">
    <name type="scientific">Bacillus spongiae</name>
    <dbReference type="NCBI Taxonomy" id="2683610"/>
    <lineage>
        <taxon>Bacteria</taxon>
        <taxon>Bacillati</taxon>
        <taxon>Bacillota</taxon>
        <taxon>Bacilli</taxon>
        <taxon>Bacillales</taxon>
        <taxon>Bacillaceae</taxon>
        <taxon>Bacillus</taxon>
    </lineage>
</organism>